<dbReference type="Gene3D" id="3.30.70.20">
    <property type="match status" value="1"/>
</dbReference>
<evidence type="ECO:0000256" key="1">
    <source>
        <dbReference type="ARBA" id="ARBA00001966"/>
    </source>
</evidence>
<dbReference type="GO" id="GO:0009055">
    <property type="term" value="F:electron transfer activity"/>
    <property type="evidence" value="ECO:0007669"/>
    <property type="project" value="UniProtKB-UniRule"/>
</dbReference>
<dbReference type="Pfam" id="PF12838">
    <property type="entry name" value="Fer4_7"/>
    <property type="match status" value="1"/>
</dbReference>
<dbReference type="InterPro" id="IPR017896">
    <property type="entry name" value="4Fe4S_Fe-S-bd"/>
</dbReference>
<evidence type="ECO:0000256" key="2">
    <source>
        <dbReference type="ARBA" id="ARBA00003532"/>
    </source>
</evidence>
<dbReference type="FunFam" id="3.30.70.20:FF:000045">
    <property type="entry name" value="Ferredoxin, 4Fe-4S"/>
    <property type="match status" value="1"/>
</dbReference>
<dbReference type="InterPro" id="IPR017900">
    <property type="entry name" value="4Fe4S_Fe_S_CS"/>
</dbReference>
<feature type="domain" description="4Fe-4S ferredoxin-type" evidence="12">
    <location>
        <begin position="29"/>
        <end position="56"/>
    </location>
</feature>
<keyword evidence="4 11" id="KW-0813">Transport</keyword>
<evidence type="ECO:0000256" key="6">
    <source>
        <dbReference type="ARBA" id="ARBA00022723"/>
    </source>
</evidence>
<feature type="domain" description="4Fe-4S ferredoxin-type" evidence="12">
    <location>
        <begin position="1"/>
        <end position="28"/>
    </location>
</feature>
<evidence type="ECO:0000313" key="13">
    <source>
        <dbReference type="EMBL" id="HIT58987.1"/>
    </source>
</evidence>
<dbReference type="AlphaFoldDB" id="A0A9D1KL18"/>
<dbReference type="PRINTS" id="PR00354">
    <property type="entry name" value="7FE8SFRDOXIN"/>
</dbReference>
<dbReference type="GO" id="GO:0046872">
    <property type="term" value="F:metal ion binding"/>
    <property type="evidence" value="ECO:0007669"/>
    <property type="project" value="UniProtKB-UniRule"/>
</dbReference>
<keyword evidence="8 11" id="KW-0249">Electron transport</keyword>
<organism evidence="13 14">
    <name type="scientific">Candidatus Faeciplasma pullistercoris</name>
    <dbReference type="NCBI Taxonomy" id="2840800"/>
    <lineage>
        <taxon>Bacteria</taxon>
        <taxon>Bacillati</taxon>
        <taxon>Bacillota</taxon>
        <taxon>Clostridia</taxon>
        <taxon>Eubacteriales</taxon>
        <taxon>Oscillospiraceae</taxon>
        <taxon>Oscillospiraceae incertae sedis</taxon>
        <taxon>Candidatus Faeciplasma</taxon>
    </lineage>
</organism>
<keyword evidence="5 11" id="KW-0004">4Fe-4S</keyword>
<evidence type="ECO:0000256" key="7">
    <source>
        <dbReference type="ARBA" id="ARBA00022737"/>
    </source>
</evidence>
<dbReference type="GO" id="GO:0005737">
    <property type="term" value="C:cytoplasm"/>
    <property type="evidence" value="ECO:0007669"/>
    <property type="project" value="TreeGrafter"/>
</dbReference>
<evidence type="ECO:0000256" key="9">
    <source>
        <dbReference type="ARBA" id="ARBA00023004"/>
    </source>
</evidence>
<reference evidence="13" key="2">
    <citation type="journal article" date="2021" name="PeerJ">
        <title>Extensive microbial diversity within the chicken gut microbiome revealed by metagenomics and culture.</title>
        <authorList>
            <person name="Gilroy R."/>
            <person name="Ravi A."/>
            <person name="Getino M."/>
            <person name="Pursley I."/>
            <person name="Horton D.L."/>
            <person name="Alikhan N.F."/>
            <person name="Baker D."/>
            <person name="Gharbi K."/>
            <person name="Hall N."/>
            <person name="Watson M."/>
            <person name="Adriaenssens E.M."/>
            <person name="Foster-Nyarko E."/>
            <person name="Jarju S."/>
            <person name="Secka A."/>
            <person name="Antonio M."/>
            <person name="Oren A."/>
            <person name="Chaudhuri R.R."/>
            <person name="La Ragione R."/>
            <person name="Hildebrand F."/>
            <person name="Pallen M.J."/>
        </authorList>
    </citation>
    <scope>NUCLEOTIDE SEQUENCE</scope>
    <source>
        <strain evidence="13">CHK33-4379</strain>
    </source>
</reference>
<keyword evidence="6 11" id="KW-0479">Metal-binding</keyword>
<dbReference type="PROSITE" id="PS00198">
    <property type="entry name" value="4FE4S_FER_1"/>
    <property type="match status" value="1"/>
</dbReference>
<evidence type="ECO:0000259" key="12">
    <source>
        <dbReference type="PROSITE" id="PS51379"/>
    </source>
</evidence>
<proteinExistence type="predicted"/>
<accession>A0A9D1KL18</accession>
<dbReference type="EMBL" id="DVLL01000017">
    <property type="protein sequence ID" value="HIT58987.1"/>
    <property type="molecule type" value="Genomic_DNA"/>
</dbReference>
<dbReference type="GO" id="GO:0051539">
    <property type="term" value="F:4 iron, 4 sulfur cluster binding"/>
    <property type="evidence" value="ECO:0007669"/>
    <property type="project" value="UniProtKB-UniRule"/>
</dbReference>
<dbReference type="InterPro" id="IPR000813">
    <property type="entry name" value="7Fe_ferredoxin"/>
</dbReference>
<sequence>MAFKITDACIKCGACAEQCPVSAITEGDDKYVIDADTCISCGNCASVCPVSAPVEE</sequence>
<evidence type="ECO:0000256" key="5">
    <source>
        <dbReference type="ARBA" id="ARBA00022485"/>
    </source>
</evidence>
<evidence type="ECO:0000256" key="8">
    <source>
        <dbReference type="ARBA" id="ARBA00022982"/>
    </source>
</evidence>
<evidence type="ECO:0000256" key="3">
    <source>
        <dbReference type="ARBA" id="ARBA00013529"/>
    </source>
</evidence>
<evidence type="ECO:0000313" key="14">
    <source>
        <dbReference type="Proteomes" id="UP000824136"/>
    </source>
</evidence>
<keyword evidence="9 11" id="KW-0408">Iron</keyword>
<comment type="cofactor">
    <cofactor evidence="1 11">
        <name>[4Fe-4S] cluster</name>
        <dbReference type="ChEBI" id="CHEBI:49883"/>
    </cofactor>
</comment>
<reference evidence="13" key="1">
    <citation type="submission" date="2020-10" db="EMBL/GenBank/DDBJ databases">
        <authorList>
            <person name="Gilroy R."/>
        </authorList>
    </citation>
    <scope>NUCLEOTIDE SEQUENCE</scope>
    <source>
        <strain evidence="13">CHK33-4379</strain>
    </source>
</reference>
<name>A0A9D1KL18_9FIRM</name>
<dbReference type="InterPro" id="IPR050157">
    <property type="entry name" value="PSI_iron-sulfur_center"/>
</dbReference>
<comment type="caution">
    <text evidence="13">The sequence shown here is derived from an EMBL/GenBank/DDBJ whole genome shotgun (WGS) entry which is preliminary data.</text>
</comment>
<dbReference type="Proteomes" id="UP000824136">
    <property type="component" value="Unassembled WGS sequence"/>
</dbReference>
<dbReference type="SUPFAM" id="SSF54862">
    <property type="entry name" value="4Fe-4S ferredoxins"/>
    <property type="match status" value="1"/>
</dbReference>
<keyword evidence="7" id="KW-0677">Repeat</keyword>
<dbReference type="PANTHER" id="PTHR24960:SF79">
    <property type="entry name" value="PHOTOSYSTEM I IRON-SULFUR CENTER"/>
    <property type="match status" value="1"/>
</dbReference>
<dbReference type="PANTHER" id="PTHR24960">
    <property type="entry name" value="PHOTOSYSTEM I IRON-SULFUR CENTER-RELATED"/>
    <property type="match status" value="1"/>
</dbReference>
<dbReference type="PROSITE" id="PS51379">
    <property type="entry name" value="4FE4S_FER_2"/>
    <property type="match status" value="2"/>
</dbReference>
<evidence type="ECO:0000256" key="11">
    <source>
        <dbReference type="RuleBase" id="RU365098"/>
    </source>
</evidence>
<evidence type="ECO:0000256" key="10">
    <source>
        <dbReference type="ARBA" id="ARBA00023014"/>
    </source>
</evidence>
<gene>
    <name evidence="13" type="ORF">IAC39_04675</name>
</gene>
<comment type="function">
    <text evidence="2 11">Ferredoxins are iron-sulfur proteins that transfer electrons in a wide variety of metabolic reactions.</text>
</comment>
<evidence type="ECO:0000256" key="4">
    <source>
        <dbReference type="ARBA" id="ARBA00022448"/>
    </source>
</evidence>
<keyword evidence="10 11" id="KW-0411">Iron-sulfur</keyword>
<protein>
    <recommendedName>
        <fullName evidence="3 11">Ferredoxin</fullName>
    </recommendedName>
</protein>